<feature type="signal peptide" evidence="9">
    <location>
        <begin position="1"/>
        <end position="26"/>
    </location>
</feature>
<keyword evidence="3 8" id="KW-0812">Transmembrane</keyword>
<name>A0A5P9NR92_9GAMM</name>
<keyword evidence="12" id="KW-1185">Reference proteome</keyword>
<keyword evidence="2" id="KW-1003">Cell membrane</keyword>
<feature type="coiled-coil region" evidence="7">
    <location>
        <begin position="59"/>
        <end position="93"/>
    </location>
</feature>
<dbReference type="PANTHER" id="PTHR30625">
    <property type="entry name" value="PROTEIN TOLQ"/>
    <property type="match status" value="1"/>
</dbReference>
<proteinExistence type="inferred from homology"/>
<evidence type="ECO:0000256" key="6">
    <source>
        <dbReference type="RuleBase" id="RU004057"/>
    </source>
</evidence>
<dbReference type="RefSeq" id="WP_153240634.1">
    <property type="nucleotide sequence ID" value="NZ_CP036422.1"/>
</dbReference>
<dbReference type="AlphaFoldDB" id="A0A5P9NR92"/>
<dbReference type="InterPro" id="IPR002898">
    <property type="entry name" value="MotA_ExbB_proton_chnl"/>
</dbReference>
<dbReference type="Pfam" id="PF01618">
    <property type="entry name" value="MotA_ExbB"/>
    <property type="match status" value="1"/>
</dbReference>
<keyword evidence="4 8" id="KW-1133">Transmembrane helix</keyword>
<dbReference type="InterPro" id="IPR017270">
    <property type="entry name" value="MotA/TolQ/ExbB-rel"/>
</dbReference>
<evidence type="ECO:0000256" key="8">
    <source>
        <dbReference type="SAM" id="Phobius"/>
    </source>
</evidence>
<keyword evidence="7" id="KW-0175">Coiled coil</keyword>
<dbReference type="EMBL" id="CP036422">
    <property type="protein sequence ID" value="QFU77488.1"/>
    <property type="molecule type" value="Genomic_DNA"/>
</dbReference>
<dbReference type="GO" id="GO:0017038">
    <property type="term" value="P:protein import"/>
    <property type="evidence" value="ECO:0007669"/>
    <property type="project" value="TreeGrafter"/>
</dbReference>
<dbReference type="OrthoDB" id="4045at2"/>
<protein>
    <submittedName>
        <fullName evidence="11">Energy transducer TonB</fullName>
    </submittedName>
</protein>
<keyword evidence="6" id="KW-0653">Protein transport</keyword>
<evidence type="ECO:0000313" key="11">
    <source>
        <dbReference type="EMBL" id="QFU77488.1"/>
    </source>
</evidence>
<comment type="subcellular location">
    <subcellularLocation>
        <location evidence="1">Cell membrane</location>
        <topology evidence="1">Multi-pass membrane protein</topology>
    </subcellularLocation>
    <subcellularLocation>
        <location evidence="6">Membrane</location>
        <topology evidence="6">Multi-pass membrane protein</topology>
    </subcellularLocation>
</comment>
<dbReference type="PANTHER" id="PTHR30625:SF11">
    <property type="entry name" value="MOTA_TOLQ_EXBB PROTON CHANNEL DOMAIN-CONTAINING PROTEIN"/>
    <property type="match status" value="1"/>
</dbReference>
<dbReference type="PIRSF" id="PIRSF037714">
    <property type="entry name" value="TolR"/>
    <property type="match status" value="1"/>
</dbReference>
<feature type="chain" id="PRO_5024972395" evidence="9">
    <location>
        <begin position="27"/>
        <end position="461"/>
    </location>
</feature>
<accession>A0A5P9NR92</accession>
<evidence type="ECO:0000256" key="4">
    <source>
        <dbReference type="ARBA" id="ARBA00022989"/>
    </source>
</evidence>
<organism evidence="11 12">
    <name type="scientific">Halioglobus maricola</name>
    <dbReference type="NCBI Taxonomy" id="2601894"/>
    <lineage>
        <taxon>Bacteria</taxon>
        <taxon>Pseudomonadati</taxon>
        <taxon>Pseudomonadota</taxon>
        <taxon>Gammaproteobacteria</taxon>
        <taxon>Cellvibrionales</taxon>
        <taxon>Halieaceae</taxon>
        <taxon>Halioglobus</taxon>
    </lineage>
</organism>
<keyword evidence="9" id="KW-0732">Signal</keyword>
<feature type="transmembrane region" description="Helical" evidence="8">
    <location>
        <begin position="369"/>
        <end position="396"/>
    </location>
</feature>
<dbReference type="Proteomes" id="UP000326287">
    <property type="component" value="Chromosome"/>
</dbReference>
<dbReference type="GO" id="GO:0005886">
    <property type="term" value="C:plasma membrane"/>
    <property type="evidence" value="ECO:0007669"/>
    <property type="project" value="UniProtKB-SubCell"/>
</dbReference>
<reference evidence="11 12" key="1">
    <citation type="submission" date="2019-02" db="EMBL/GenBank/DDBJ databases">
        <authorList>
            <person name="Li S.-H."/>
        </authorList>
    </citation>
    <scope>NUCLEOTIDE SEQUENCE [LARGE SCALE GENOMIC DNA]</scope>
    <source>
        <strain evidence="11 12">IMCC14385</strain>
    </source>
</reference>
<dbReference type="InterPro" id="IPR050790">
    <property type="entry name" value="ExbB/TolQ_transport"/>
</dbReference>
<feature type="transmembrane region" description="Helical" evidence="8">
    <location>
        <begin position="408"/>
        <end position="428"/>
    </location>
</feature>
<keyword evidence="5 8" id="KW-0472">Membrane</keyword>
<evidence type="ECO:0000259" key="10">
    <source>
        <dbReference type="Pfam" id="PF01618"/>
    </source>
</evidence>
<sequence length="461" mass="49244">MSVNFVKAAALALTGVLSLSAGSVMAQEAKSLDELLNYVKQGQVSEAKENRAREAKFSKDKANQAAALQRAEAERARQEQLSAELEAKFEQNELLISAKQQQLQEKLGTLTELFGHLTSAAGDLSSNIEVSLASAQYPGRGEFLKELIDKMSNSDTLPSIEEIERVWFELMREIRETGVVTTFDAEVSSPAGERAPRQVLRVGAFNIVDTNGNYLSYDGGSLSELPRQPSGPYTGWASNLANASGGLNSFGVDPTGPTGGSFLAAIIDTPTLEERWHQGGYVGYAITAVGIFAFVLAIWRMLVLTAVGGKVNSQLKNLSKANTNNPLGRVLKIHEDNPTMDTETLELKLSEGVLKETPKLESGLTLLKIIAAVAPLMGLLGTVTGMIITFQAITIFGAGDPKAMAGGISGALITTVLGLLVAIPTVLLHTVVNGRAQRIIHVLDEQTTGMIAEHTEANLRS</sequence>
<evidence type="ECO:0000256" key="7">
    <source>
        <dbReference type="SAM" id="Coils"/>
    </source>
</evidence>
<evidence type="ECO:0000256" key="5">
    <source>
        <dbReference type="ARBA" id="ARBA00023136"/>
    </source>
</evidence>
<evidence type="ECO:0000256" key="2">
    <source>
        <dbReference type="ARBA" id="ARBA00022475"/>
    </source>
</evidence>
<evidence type="ECO:0000256" key="3">
    <source>
        <dbReference type="ARBA" id="ARBA00022692"/>
    </source>
</evidence>
<evidence type="ECO:0000256" key="1">
    <source>
        <dbReference type="ARBA" id="ARBA00004651"/>
    </source>
</evidence>
<evidence type="ECO:0000313" key="12">
    <source>
        <dbReference type="Proteomes" id="UP000326287"/>
    </source>
</evidence>
<keyword evidence="6" id="KW-0813">Transport</keyword>
<evidence type="ECO:0000256" key="9">
    <source>
        <dbReference type="SAM" id="SignalP"/>
    </source>
</evidence>
<comment type="similarity">
    <text evidence="6">Belongs to the exbB/tolQ family.</text>
</comment>
<gene>
    <name evidence="11" type="ORF">EY643_18425</name>
</gene>
<feature type="transmembrane region" description="Helical" evidence="8">
    <location>
        <begin position="281"/>
        <end position="307"/>
    </location>
</feature>
<dbReference type="KEGG" id="halc:EY643_18425"/>
<feature type="domain" description="MotA/TolQ/ExbB proton channel" evidence="10">
    <location>
        <begin position="326"/>
        <end position="444"/>
    </location>
</feature>